<keyword evidence="1" id="KW-0472">Membrane</keyword>
<dbReference type="Proteomes" id="UP000663828">
    <property type="component" value="Unassembled WGS sequence"/>
</dbReference>
<feature type="transmembrane region" description="Helical" evidence="1">
    <location>
        <begin position="12"/>
        <end position="37"/>
    </location>
</feature>
<dbReference type="Gene3D" id="1.20.1070.10">
    <property type="entry name" value="Rhodopsin 7-helix transmembrane proteins"/>
    <property type="match status" value="1"/>
</dbReference>
<keyword evidence="1" id="KW-0812">Transmembrane</keyword>
<feature type="transmembrane region" description="Helical" evidence="1">
    <location>
        <begin position="134"/>
        <end position="162"/>
    </location>
</feature>
<name>A0A815A9E4_ADIRI</name>
<feature type="transmembrane region" description="Helical" evidence="1">
    <location>
        <begin position="228"/>
        <end position="255"/>
    </location>
</feature>
<evidence type="ECO:0000313" key="5">
    <source>
        <dbReference type="Proteomes" id="UP000663852"/>
    </source>
</evidence>
<comment type="caution">
    <text evidence="3">The sequence shown here is derived from an EMBL/GenBank/DDBJ whole genome shotgun (WGS) entry which is preliminary data.</text>
</comment>
<dbReference type="SUPFAM" id="SSF81321">
    <property type="entry name" value="Family A G protein-coupled receptor-like"/>
    <property type="match status" value="1"/>
</dbReference>
<proteinExistence type="predicted"/>
<dbReference type="EMBL" id="CAJNOJ010000182">
    <property type="protein sequence ID" value="CAF1254445.1"/>
    <property type="molecule type" value="Genomic_DNA"/>
</dbReference>
<accession>A0A815A9E4</accession>
<protein>
    <recommendedName>
        <fullName evidence="6">G-protein coupled receptors family 1 profile domain-containing protein</fullName>
    </recommendedName>
</protein>
<feature type="transmembrane region" description="Helical" evidence="1">
    <location>
        <begin position="58"/>
        <end position="80"/>
    </location>
</feature>
<feature type="transmembrane region" description="Helical" evidence="1">
    <location>
        <begin position="267"/>
        <end position="287"/>
    </location>
</feature>
<evidence type="ECO:0008006" key="6">
    <source>
        <dbReference type="Google" id="ProtNLM"/>
    </source>
</evidence>
<reference evidence="3" key="1">
    <citation type="submission" date="2021-02" db="EMBL/GenBank/DDBJ databases">
        <authorList>
            <person name="Nowell W R."/>
        </authorList>
    </citation>
    <scope>NUCLEOTIDE SEQUENCE</scope>
</reference>
<keyword evidence="4" id="KW-1185">Reference proteome</keyword>
<sequence length="318" mass="36685">MVEYGRGLIGYILSIISLVHGSIALIVCCIVLIGIAYHSYHYHRGMKRTEKVTLMLSANIYFFILMFMAILIVNNTQTLIGDMYGVDFSTNRSLCILKGYSIASICCATYSSFIIQALYRLFRIVYHNYRRVQLYWFYLIITPIQLAAGFLFMSPVVIWHGITYIPNDYYCYFEFTNFRATVWSASNAYGIPIVCLLMIYTRITLFIRNHSARQTNIVKQRQNRDLVAVQRIIVSVGILLTLGLPTLILFFILLITNFEQPLFHRTMWLDVEVTMAILSVGTVWMTPQLKNIFLGRMLPNRIIPVGTLFRPQPNTTTT</sequence>
<evidence type="ECO:0000256" key="1">
    <source>
        <dbReference type="SAM" id="Phobius"/>
    </source>
</evidence>
<evidence type="ECO:0000313" key="3">
    <source>
        <dbReference type="EMBL" id="CAF1254445.1"/>
    </source>
</evidence>
<feature type="transmembrane region" description="Helical" evidence="1">
    <location>
        <begin position="182"/>
        <end position="207"/>
    </location>
</feature>
<feature type="transmembrane region" description="Helical" evidence="1">
    <location>
        <begin position="100"/>
        <end position="122"/>
    </location>
</feature>
<dbReference type="EMBL" id="CAJNOR010000025">
    <property type="protein sequence ID" value="CAF0760068.1"/>
    <property type="molecule type" value="Genomic_DNA"/>
</dbReference>
<dbReference type="Proteomes" id="UP000663852">
    <property type="component" value="Unassembled WGS sequence"/>
</dbReference>
<keyword evidence="1" id="KW-1133">Transmembrane helix</keyword>
<dbReference type="AlphaFoldDB" id="A0A815A9E4"/>
<gene>
    <name evidence="3" type="ORF">EDS130_LOCUS28164</name>
    <name evidence="2" type="ORF">XAT740_LOCUS887</name>
</gene>
<evidence type="ECO:0000313" key="2">
    <source>
        <dbReference type="EMBL" id="CAF0760068.1"/>
    </source>
</evidence>
<evidence type="ECO:0000313" key="4">
    <source>
        <dbReference type="Proteomes" id="UP000663828"/>
    </source>
</evidence>
<organism evidence="3 5">
    <name type="scientific">Adineta ricciae</name>
    <name type="common">Rotifer</name>
    <dbReference type="NCBI Taxonomy" id="249248"/>
    <lineage>
        <taxon>Eukaryota</taxon>
        <taxon>Metazoa</taxon>
        <taxon>Spiralia</taxon>
        <taxon>Gnathifera</taxon>
        <taxon>Rotifera</taxon>
        <taxon>Eurotatoria</taxon>
        <taxon>Bdelloidea</taxon>
        <taxon>Adinetida</taxon>
        <taxon>Adinetidae</taxon>
        <taxon>Adineta</taxon>
    </lineage>
</organism>